<sequence length="127" mass="12801">MNGEADRGSAPAEFVLCAVLLLVLVLGVLQVGAVLLVRATALDAVAEGARWSAVVGNSDADGVLRARQVLTQSLGPAYATAVTASRTTWAEQPATAVTARIPLPVIGLAGPPAAIEVTGHAALEPEP</sequence>
<name>A0A3A1U3N9_9MICO</name>
<dbReference type="RefSeq" id="WP_119481345.1">
    <property type="nucleotide sequence ID" value="NZ_QXTG01000001.1"/>
</dbReference>
<accession>A0A3A1U3N9</accession>
<evidence type="ECO:0000313" key="4">
    <source>
        <dbReference type="Proteomes" id="UP000265742"/>
    </source>
</evidence>
<reference evidence="4" key="1">
    <citation type="submission" date="2018-09" db="EMBL/GenBank/DDBJ databases">
        <authorList>
            <person name="Kim I."/>
        </authorList>
    </citation>
    <scope>NUCLEOTIDE SEQUENCE [LARGE SCALE GENOMIC DNA]</scope>
    <source>
        <strain evidence="4">DD4a</strain>
    </source>
</reference>
<feature type="transmembrane region" description="Helical" evidence="1">
    <location>
        <begin position="12"/>
        <end position="37"/>
    </location>
</feature>
<dbReference type="OrthoDB" id="3826566at2"/>
<evidence type="ECO:0000259" key="2">
    <source>
        <dbReference type="Pfam" id="PF07811"/>
    </source>
</evidence>
<dbReference type="EMBL" id="QXTG01000001">
    <property type="protein sequence ID" value="RIX30983.1"/>
    <property type="molecule type" value="Genomic_DNA"/>
</dbReference>
<protein>
    <submittedName>
        <fullName evidence="3">Pilus assembly protein</fullName>
    </submittedName>
</protein>
<keyword evidence="4" id="KW-1185">Reference proteome</keyword>
<keyword evidence="1" id="KW-0812">Transmembrane</keyword>
<dbReference type="AlphaFoldDB" id="A0A3A1U3N9"/>
<gene>
    <name evidence="3" type="ORF">D1781_06295</name>
</gene>
<evidence type="ECO:0000313" key="3">
    <source>
        <dbReference type="EMBL" id="RIX30983.1"/>
    </source>
</evidence>
<keyword evidence="1" id="KW-1133">Transmembrane helix</keyword>
<feature type="domain" description="TadE-like" evidence="2">
    <location>
        <begin position="8"/>
        <end position="50"/>
    </location>
</feature>
<evidence type="ECO:0000256" key="1">
    <source>
        <dbReference type="SAM" id="Phobius"/>
    </source>
</evidence>
<comment type="caution">
    <text evidence="3">The sequence shown here is derived from an EMBL/GenBank/DDBJ whole genome shotgun (WGS) entry which is preliminary data.</text>
</comment>
<organism evidence="3 4">
    <name type="scientific">Amnibacterium setariae</name>
    <dbReference type="NCBI Taxonomy" id="2306585"/>
    <lineage>
        <taxon>Bacteria</taxon>
        <taxon>Bacillati</taxon>
        <taxon>Actinomycetota</taxon>
        <taxon>Actinomycetes</taxon>
        <taxon>Micrococcales</taxon>
        <taxon>Microbacteriaceae</taxon>
        <taxon>Amnibacterium</taxon>
    </lineage>
</organism>
<dbReference type="Proteomes" id="UP000265742">
    <property type="component" value="Unassembled WGS sequence"/>
</dbReference>
<dbReference type="Pfam" id="PF07811">
    <property type="entry name" value="TadE"/>
    <property type="match status" value="1"/>
</dbReference>
<dbReference type="InterPro" id="IPR012495">
    <property type="entry name" value="TadE-like_dom"/>
</dbReference>
<keyword evidence="1" id="KW-0472">Membrane</keyword>
<proteinExistence type="predicted"/>